<name>A0A1X7KNT8_9BURK</name>
<dbReference type="OrthoDB" id="9146923at2"/>
<accession>A0A1X7KNT8</accession>
<dbReference type="GO" id="GO:0042742">
    <property type="term" value="P:defense response to bacterium"/>
    <property type="evidence" value="ECO:0007669"/>
    <property type="project" value="UniProtKB-KW"/>
</dbReference>
<dbReference type="Pfam" id="PF00959">
    <property type="entry name" value="Phage_lysozyme"/>
    <property type="match status" value="1"/>
</dbReference>
<organism evidence="4 5">
    <name type="scientific">Paraburkholderia susongensis</name>
    <dbReference type="NCBI Taxonomy" id="1515439"/>
    <lineage>
        <taxon>Bacteria</taxon>
        <taxon>Pseudomonadati</taxon>
        <taxon>Pseudomonadota</taxon>
        <taxon>Betaproteobacteria</taxon>
        <taxon>Burkholderiales</taxon>
        <taxon>Burkholderiaceae</taxon>
        <taxon>Paraburkholderia</taxon>
    </lineage>
</organism>
<keyword evidence="2 3" id="KW-0081">Bacteriolytic enzyme</keyword>
<keyword evidence="3" id="KW-0326">Glycosidase</keyword>
<dbReference type="EMBL" id="FXAT01000004">
    <property type="protein sequence ID" value="SMG43152.1"/>
    <property type="molecule type" value="Genomic_DNA"/>
</dbReference>
<comment type="similarity">
    <text evidence="3">Belongs to the glycosyl hydrolase 24 family.</text>
</comment>
<evidence type="ECO:0000313" key="5">
    <source>
        <dbReference type="Proteomes" id="UP000193228"/>
    </source>
</evidence>
<evidence type="ECO:0000256" key="2">
    <source>
        <dbReference type="ARBA" id="ARBA00022638"/>
    </source>
</evidence>
<evidence type="ECO:0000256" key="1">
    <source>
        <dbReference type="ARBA" id="ARBA00022529"/>
    </source>
</evidence>
<keyword evidence="5" id="KW-1185">Reference proteome</keyword>
<proteinExistence type="inferred from homology"/>
<evidence type="ECO:0000313" key="4">
    <source>
        <dbReference type="EMBL" id="SMG43152.1"/>
    </source>
</evidence>
<gene>
    <name evidence="4" type="ORF">SAMN06265784_104141</name>
</gene>
<sequence>MPPNTPQQITQRGQGDPGQRQVLFQPQERVVDTYQAPVQDDALHGLLTGLQSFNPALQQYVDLKNQQDATQAFKQGTAQGQLADAGLVDAKTGGIKVPPPPDDLKIDPAFNSTFAAGYRNSVGAKIGNQVQTDILSAYSQNKNTDGFNPEQFLHDQVAQHTAGITDPAIVDQVAKSVAATADHVRQDYAQVQLQRLKETAVGNLSAVADGVLDPTKPLSQMWEGIQKTLEPMRSQMGMQTRPEMADMLLDKVANLSQQAGGRPELFDLFSQFKDPNTGLTLQQMNPKIQTEATRMRARAVEEQNARIEQGQQTDFFKRTVADEDAASNGKEPDINDFVNRIGPLNQFKTASAALGEYRRLQGMADKAQGDAQAVQAVGNGTAWALDKKTAQGALDTAQQPDVNTLMKVASSATAGDPSQLPEVQQAIKSITDITGRSGRSDLANTNLKALIDGTVNAVPPKDGQPSSQFKLAAALYAGLPDQLRSLYFDEKASALFGSYSKDRSAGVDDSTAYSTAYKSASPEAQKFAKELTSNPEWKANVTKQVSGLTTDWYQRIPVVGRIFGGSPQNEQATSTWAQLQLRDFYTRNPTASDSQAKDWIQNQVKTNFVYDPVNKVDLQVPPNQANDQTAEAMKTYIEKARQTYGEDANPGLIYGKDGQYTLAAFINGAPVHKLADVSFDQIIQQNASTKLLSSDERTAMAGLQSKLNAGTATTQDLIDNAPLLAKAGNLRQINDTTQGQIARVREDAFNGSLNNVFNFPTMPTTFAGLSGSRLTGQGSKIQVNQAGNFMGSLDYASALTAMGEGLVLKATPDPNPKAGNNIGYGYNLNANAATIGEDFRRAGIPATSIEGIKNGTTQITPEQAARLLQVTIPRYTERAKQAVEAAHPGLWPMINDSQKAALTDVAYQVGDVSQFNKAIGALARKDIPAFQDALKVTYKGDDGNRHEDVRRNNLRSLMINGPIAFLQGLKEAARTSN</sequence>
<dbReference type="InterPro" id="IPR023347">
    <property type="entry name" value="Lysozyme_dom_sf"/>
</dbReference>
<dbReference type="InterPro" id="IPR002196">
    <property type="entry name" value="Glyco_hydro_24"/>
</dbReference>
<dbReference type="GO" id="GO:0003796">
    <property type="term" value="F:lysozyme activity"/>
    <property type="evidence" value="ECO:0007669"/>
    <property type="project" value="UniProtKB-EC"/>
</dbReference>
<dbReference type="Gene3D" id="1.10.530.40">
    <property type="match status" value="1"/>
</dbReference>
<protein>
    <recommendedName>
        <fullName evidence="3">Lysozyme</fullName>
        <ecNumber evidence="3">3.2.1.17</ecNumber>
    </recommendedName>
</protein>
<dbReference type="GO" id="GO:0031640">
    <property type="term" value="P:killing of cells of another organism"/>
    <property type="evidence" value="ECO:0007669"/>
    <property type="project" value="UniProtKB-KW"/>
</dbReference>
<keyword evidence="1 3" id="KW-0929">Antimicrobial</keyword>
<dbReference type="EC" id="3.2.1.17" evidence="3"/>
<evidence type="ECO:0000256" key="3">
    <source>
        <dbReference type="RuleBase" id="RU003788"/>
    </source>
</evidence>
<dbReference type="GO" id="GO:0009253">
    <property type="term" value="P:peptidoglycan catabolic process"/>
    <property type="evidence" value="ECO:0007669"/>
    <property type="project" value="InterPro"/>
</dbReference>
<reference evidence="5" key="1">
    <citation type="submission" date="2017-04" db="EMBL/GenBank/DDBJ databases">
        <authorList>
            <person name="Varghese N."/>
            <person name="Submissions S."/>
        </authorList>
    </citation>
    <scope>NUCLEOTIDE SEQUENCE [LARGE SCALE GENOMIC DNA]</scope>
    <source>
        <strain evidence="5">LMG 29540</strain>
    </source>
</reference>
<dbReference type="InterPro" id="IPR023346">
    <property type="entry name" value="Lysozyme-like_dom_sf"/>
</dbReference>
<comment type="catalytic activity">
    <reaction evidence="3">
        <text>Hydrolysis of (1-&gt;4)-beta-linkages between N-acetylmuramic acid and N-acetyl-D-glucosamine residues in a peptidoglycan and between N-acetyl-D-glucosamine residues in chitodextrins.</text>
        <dbReference type="EC" id="3.2.1.17"/>
    </reaction>
</comment>
<dbReference type="AlphaFoldDB" id="A0A1X7KNT8"/>
<dbReference type="Proteomes" id="UP000193228">
    <property type="component" value="Unassembled WGS sequence"/>
</dbReference>
<dbReference type="SUPFAM" id="SSF53955">
    <property type="entry name" value="Lysozyme-like"/>
    <property type="match status" value="1"/>
</dbReference>
<dbReference type="GO" id="GO:0016998">
    <property type="term" value="P:cell wall macromolecule catabolic process"/>
    <property type="evidence" value="ECO:0007669"/>
    <property type="project" value="InterPro"/>
</dbReference>
<dbReference type="STRING" id="1515439.SAMN06265784_104141"/>
<keyword evidence="3" id="KW-0378">Hydrolase</keyword>